<evidence type="ECO:0000313" key="1">
    <source>
        <dbReference type="EMBL" id="KAF2996718.1"/>
    </source>
</evidence>
<name>A0A9P4T7X4_CURKU</name>
<protein>
    <submittedName>
        <fullName evidence="1">Uncharacterized protein</fullName>
    </submittedName>
</protein>
<evidence type="ECO:0000313" key="2">
    <source>
        <dbReference type="Proteomes" id="UP000801428"/>
    </source>
</evidence>
<sequence length="129" mass="15549">MNFIMEKQVVQSFGYKCLWWSRLMRQKVCMRTVRWDDGSVDYFCAKATIRGEAQSRSTAEVTWNPKDLIGLEYQDKDGEWLDCSNQTVQTEFLKRYRKLTLTWMEDNIPQRMEVDFTDFPMFNSCFIFF</sequence>
<comment type="caution">
    <text evidence="1">The sequence shown here is derived from an EMBL/GenBank/DDBJ whole genome shotgun (WGS) entry which is preliminary data.</text>
</comment>
<accession>A0A9P4T7X4</accession>
<dbReference type="AlphaFoldDB" id="A0A9P4T7X4"/>
<dbReference type="EMBL" id="SWKU01000026">
    <property type="protein sequence ID" value="KAF2996718.1"/>
    <property type="molecule type" value="Genomic_DNA"/>
</dbReference>
<gene>
    <name evidence="1" type="ORF">E8E13_005792</name>
</gene>
<proteinExistence type="predicted"/>
<keyword evidence="2" id="KW-1185">Reference proteome</keyword>
<reference evidence="1" key="1">
    <citation type="submission" date="2019-04" db="EMBL/GenBank/DDBJ databases">
        <title>Sequencing of skin fungus with MAO and IRED activity.</title>
        <authorList>
            <person name="Marsaioli A.J."/>
            <person name="Bonatto J.M.C."/>
            <person name="Reis Junior O."/>
        </authorList>
    </citation>
    <scope>NUCLEOTIDE SEQUENCE</scope>
    <source>
        <strain evidence="1">30M1</strain>
    </source>
</reference>
<organism evidence="1 2">
    <name type="scientific">Curvularia kusanoi</name>
    <name type="common">Cochliobolus kusanoi</name>
    <dbReference type="NCBI Taxonomy" id="90978"/>
    <lineage>
        <taxon>Eukaryota</taxon>
        <taxon>Fungi</taxon>
        <taxon>Dikarya</taxon>
        <taxon>Ascomycota</taxon>
        <taxon>Pezizomycotina</taxon>
        <taxon>Dothideomycetes</taxon>
        <taxon>Pleosporomycetidae</taxon>
        <taxon>Pleosporales</taxon>
        <taxon>Pleosporineae</taxon>
        <taxon>Pleosporaceae</taxon>
        <taxon>Curvularia</taxon>
    </lineage>
</organism>
<dbReference type="Proteomes" id="UP000801428">
    <property type="component" value="Unassembled WGS sequence"/>
</dbReference>